<accession>A0A382TLW9</accession>
<evidence type="ECO:0000313" key="6">
    <source>
        <dbReference type="EMBL" id="SVD23094.1"/>
    </source>
</evidence>
<feature type="compositionally biased region" description="Basic residues" evidence="4">
    <location>
        <begin position="38"/>
        <end position="47"/>
    </location>
</feature>
<dbReference type="GO" id="GO:0003735">
    <property type="term" value="F:structural constituent of ribosome"/>
    <property type="evidence" value="ECO:0007669"/>
    <property type="project" value="InterPro"/>
</dbReference>
<evidence type="ECO:0000256" key="4">
    <source>
        <dbReference type="SAM" id="MobiDB-lite"/>
    </source>
</evidence>
<gene>
    <name evidence="6" type="ORF">METZ01_LOCUS375948</name>
</gene>
<dbReference type="GO" id="GO:0006412">
    <property type="term" value="P:translation"/>
    <property type="evidence" value="ECO:0007669"/>
    <property type="project" value="InterPro"/>
</dbReference>
<evidence type="ECO:0000256" key="2">
    <source>
        <dbReference type="ARBA" id="ARBA00022980"/>
    </source>
</evidence>
<organism evidence="6">
    <name type="scientific">marine metagenome</name>
    <dbReference type="NCBI Taxonomy" id="408172"/>
    <lineage>
        <taxon>unclassified sequences</taxon>
        <taxon>metagenomes</taxon>
        <taxon>ecological metagenomes</taxon>
    </lineage>
</organism>
<feature type="compositionally biased region" description="Basic and acidic residues" evidence="4">
    <location>
        <begin position="48"/>
        <end position="62"/>
    </location>
</feature>
<dbReference type="GO" id="GO:0005840">
    <property type="term" value="C:ribosome"/>
    <property type="evidence" value="ECO:0007669"/>
    <property type="project" value="UniProtKB-KW"/>
</dbReference>
<feature type="domain" description="Large ribosomal subunit protein uL5 N-terminal" evidence="5">
    <location>
        <begin position="2"/>
        <end position="55"/>
    </location>
</feature>
<dbReference type="Gene3D" id="3.30.1440.10">
    <property type="match status" value="1"/>
</dbReference>
<dbReference type="GO" id="GO:1990904">
    <property type="term" value="C:ribonucleoprotein complex"/>
    <property type="evidence" value="ECO:0007669"/>
    <property type="project" value="UniProtKB-KW"/>
</dbReference>
<name>A0A382TLW9_9ZZZZ</name>
<evidence type="ECO:0000256" key="1">
    <source>
        <dbReference type="ARBA" id="ARBA00008553"/>
    </source>
</evidence>
<dbReference type="InterPro" id="IPR022803">
    <property type="entry name" value="Ribosomal_uL5_dom_sf"/>
</dbReference>
<protein>
    <recommendedName>
        <fullName evidence="5">Large ribosomal subunit protein uL5 N-terminal domain-containing protein</fullName>
    </recommendedName>
</protein>
<dbReference type="Pfam" id="PF00281">
    <property type="entry name" value="Ribosomal_L5"/>
    <property type="match status" value="1"/>
</dbReference>
<keyword evidence="2" id="KW-0689">Ribosomal protein</keyword>
<sequence>MNTMKKISLNKIVLNMGLGKSGDVIEIASNALTQITKRKPNPRNAKKAQRDWGVRKGEPIGV</sequence>
<dbReference type="EMBL" id="UINC01137637">
    <property type="protein sequence ID" value="SVD23094.1"/>
    <property type="molecule type" value="Genomic_DNA"/>
</dbReference>
<keyword evidence="3" id="KW-0687">Ribonucleoprotein</keyword>
<evidence type="ECO:0000256" key="3">
    <source>
        <dbReference type="ARBA" id="ARBA00023274"/>
    </source>
</evidence>
<reference evidence="6" key="1">
    <citation type="submission" date="2018-05" db="EMBL/GenBank/DDBJ databases">
        <authorList>
            <person name="Lanie J.A."/>
            <person name="Ng W.-L."/>
            <person name="Kazmierczak K.M."/>
            <person name="Andrzejewski T.M."/>
            <person name="Davidsen T.M."/>
            <person name="Wayne K.J."/>
            <person name="Tettelin H."/>
            <person name="Glass J.I."/>
            <person name="Rusch D."/>
            <person name="Podicherti R."/>
            <person name="Tsui H.-C.T."/>
            <person name="Winkler M.E."/>
        </authorList>
    </citation>
    <scope>NUCLEOTIDE SEQUENCE</scope>
</reference>
<dbReference type="AlphaFoldDB" id="A0A382TLW9"/>
<evidence type="ECO:0000259" key="5">
    <source>
        <dbReference type="Pfam" id="PF00281"/>
    </source>
</evidence>
<dbReference type="PANTHER" id="PTHR11994">
    <property type="entry name" value="60S RIBOSOMAL PROTEIN L11-RELATED"/>
    <property type="match status" value="1"/>
</dbReference>
<dbReference type="SUPFAM" id="SSF55282">
    <property type="entry name" value="RL5-like"/>
    <property type="match status" value="1"/>
</dbReference>
<dbReference type="InterPro" id="IPR002132">
    <property type="entry name" value="Ribosomal_uL5"/>
</dbReference>
<comment type="similarity">
    <text evidence="1">Belongs to the universal ribosomal protein uL5 family.</text>
</comment>
<feature type="non-terminal residue" evidence="6">
    <location>
        <position position="62"/>
    </location>
</feature>
<proteinExistence type="inferred from homology"/>
<feature type="region of interest" description="Disordered" evidence="4">
    <location>
        <begin position="38"/>
        <end position="62"/>
    </location>
</feature>
<dbReference type="InterPro" id="IPR031310">
    <property type="entry name" value="Ribosomal_uL5_N"/>
</dbReference>